<keyword evidence="6" id="KW-1185">Reference proteome</keyword>
<evidence type="ECO:0000256" key="1">
    <source>
        <dbReference type="ARBA" id="ARBA00022490"/>
    </source>
</evidence>
<evidence type="ECO:0000256" key="4">
    <source>
        <dbReference type="ARBA" id="ARBA00023098"/>
    </source>
</evidence>
<keyword evidence="3" id="KW-0276">Fatty acid metabolism</keyword>
<keyword evidence="1" id="KW-0963">Cytoplasm</keyword>
<evidence type="ECO:0000313" key="5">
    <source>
        <dbReference type="EMBL" id="SDC01513.1"/>
    </source>
</evidence>
<dbReference type="EMBL" id="FMYU01000001">
    <property type="protein sequence ID" value="SDC01513.1"/>
    <property type="molecule type" value="Genomic_DNA"/>
</dbReference>
<dbReference type="InterPro" id="IPR052365">
    <property type="entry name" value="THEM4/THEM5_acyl-CoA_thioest"/>
</dbReference>
<dbReference type="Gene3D" id="3.10.129.10">
    <property type="entry name" value="Hotdog Thioesterase"/>
    <property type="match status" value="1"/>
</dbReference>
<dbReference type="PANTHER" id="PTHR12418:SF19">
    <property type="entry name" value="ACYL-COENZYME A THIOESTERASE THEM4"/>
    <property type="match status" value="1"/>
</dbReference>
<evidence type="ECO:0000256" key="3">
    <source>
        <dbReference type="ARBA" id="ARBA00022832"/>
    </source>
</evidence>
<sequence>MALVEFDQTLHKKLPRYKNCIVCGNENDFGLKTWFFTDFEFVYNNCVLDEHYIGYPDRIHGGIISAILDEAMGWATTVKTKLFYYTIELCSKYRNIAKPNTEFFTKAQFLTNKGKIAFTQATITDGKQIIATAKGKYYPLDLKDQDSVEKLLIRDY</sequence>
<protein>
    <recommendedName>
        <fullName evidence="7">Acyl-coenzyme A thioesterase PaaI, contains HGG motif</fullName>
    </recommendedName>
</protein>
<keyword evidence="2" id="KW-0378">Hydrolase</keyword>
<name>A0A1G6I560_9BACT</name>
<dbReference type="GO" id="GO:0016787">
    <property type="term" value="F:hydrolase activity"/>
    <property type="evidence" value="ECO:0007669"/>
    <property type="project" value="UniProtKB-KW"/>
</dbReference>
<accession>A0A1G6I560</accession>
<keyword evidence="4" id="KW-0443">Lipid metabolism</keyword>
<dbReference type="InterPro" id="IPR029069">
    <property type="entry name" value="HotDog_dom_sf"/>
</dbReference>
<evidence type="ECO:0000313" key="6">
    <source>
        <dbReference type="Proteomes" id="UP000199411"/>
    </source>
</evidence>
<dbReference type="RefSeq" id="WP_092127553.1">
    <property type="nucleotide sequence ID" value="NZ_FMYU01000001.1"/>
</dbReference>
<gene>
    <name evidence="5" type="ORF">SAMN05660835_00215</name>
</gene>
<dbReference type="OrthoDB" id="5297685at2"/>
<proteinExistence type="predicted"/>
<evidence type="ECO:0000256" key="2">
    <source>
        <dbReference type="ARBA" id="ARBA00022801"/>
    </source>
</evidence>
<dbReference type="CDD" id="cd03443">
    <property type="entry name" value="PaaI_thioesterase"/>
    <property type="match status" value="1"/>
</dbReference>
<evidence type="ECO:0008006" key="7">
    <source>
        <dbReference type="Google" id="ProtNLM"/>
    </source>
</evidence>
<dbReference type="PANTHER" id="PTHR12418">
    <property type="entry name" value="ACYL-COENZYME A THIOESTERASE THEM4"/>
    <property type="match status" value="1"/>
</dbReference>
<dbReference type="Proteomes" id="UP000199411">
    <property type="component" value="Unassembled WGS sequence"/>
</dbReference>
<organism evidence="5 6">
    <name type="scientific">Desulfurella multipotens</name>
    <dbReference type="NCBI Taxonomy" id="79269"/>
    <lineage>
        <taxon>Bacteria</taxon>
        <taxon>Pseudomonadati</taxon>
        <taxon>Campylobacterota</taxon>
        <taxon>Desulfurellia</taxon>
        <taxon>Desulfurellales</taxon>
        <taxon>Desulfurellaceae</taxon>
        <taxon>Desulfurella</taxon>
    </lineage>
</organism>
<reference evidence="6" key="1">
    <citation type="submission" date="2016-10" db="EMBL/GenBank/DDBJ databases">
        <authorList>
            <person name="Varghese N."/>
            <person name="Submissions S."/>
        </authorList>
    </citation>
    <scope>NUCLEOTIDE SEQUENCE [LARGE SCALE GENOMIC DNA]</scope>
    <source>
        <strain evidence="6">DSM 8415</strain>
    </source>
</reference>
<dbReference type="SUPFAM" id="SSF54637">
    <property type="entry name" value="Thioesterase/thiol ester dehydrase-isomerase"/>
    <property type="match status" value="1"/>
</dbReference>
<dbReference type="AlphaFoldDB" id="A0A1G6I560"/>
<dbReference type="GO" id="GO:0006631">
    <property type="term" value="P:fatty acid metabolic process"/>
    <property type="evidence" value="ECO:0007669"/>
    <property type="project" value="UniProtKB-KW"/>
</dbReference>